<keyword evidence="3" id="KW-1185">Reference proteome</keyword>
<dbReference type="OrthoDB" id="10371104at2759"/>
<name>A0A067D785_SAPPC</name>
<dbReference type="VEuPathDB" id="FungiDB:SPRG_00604"/>
<proteinExistence type="predicted"/>
<reference evidence="2 3" key="1">
    <citation type="journal article" date="2013" name="PLoS Genet.">
        <title>Distinctive expansion of potential virulence genes in the genome of the oomycete fish pathogen Saprolegnia parasitica.</title>
        <authorList>
            <person name="Jiang R.H."/>
            <person name="de Bruijn I."/>
            <person name="Haas B.J."/>
            <person name="Belmonte R."/>
            <person name="Lobach L."/>
            <person name="Christie J."/>
            <person name="van den Ackerveken G."/>
            <person name="Bottin A."/>
            <person name="Bulone V."/>
            <person name="Diaz-Moreno S.M."/>
            <person name="Dumas B."/>
            <person name="Fan L."/>
            <person name="Gaulin E."/>
            <person name="Govers F."/>
            <person name="Grenville-Briggs L.J."/>
            <person name="Horner N.R."/>
            <person name="Levin J.Z."/>
            <person name="Mammella M."/>
            <person name="Meijer H.J."/>
            <person name="Morris P."/>
            <person name="Nusbaum C."/>
            <person name="Oome S."/>
            <person name="Phillips A.J."/>
            <person name="van Rooyen D."/>
            <person name="Rzeszutek E."/>
            <person name="Saraiva M."/>
            <person name="Secombes C.J."/>
            <person name="Seidl M.F."/>
            <person name="Snel B."/>
            <person name="Stassen J.H."/>
            <person name="Sykes S."/>
            <person name="Tripathy S."/>
            <person name="van den Berg H."/>
            <person name="Vega-Arreguin J.C."/>
            <person name="Wawra S."/>
            <person name="Young S.K."/>
            <person name="Zeng Q."/>
            <person name="Dieguez-Uribeondo J."/>
            <person name="Russ C."/>
            <person name="Tyler B.M."/>
            <person name="van West P."/>
        </authorList>
    </citation>
    <scope>NUCLEOTIDE SEQUENCE [LARGE SCALE GENOMIC DNA]</scope>
    <source>
        <strain evidence="2 3">CBS 223.65</strain>
    </source>
</reference>
<evidence type="ECO:0000313" key="3">
    <source>
        <dbReference type="Proteomes" id="UP000030745"/>
    </source>
</evidence>
<dbReference type="OMA" id="IESYMAW"/>
<evidence type="ECO:0000313" key="2">
    <source>
        <dbReference type="EMBL" id="KDO34541.1"/>
    </source>
</evidence>
<organism evidence="2 3">
    <name type="scientific">Saprolegnia parasitica (strain CBS 223.65)</name>
    <dbReference type="NCBI Taxonomy" id="695850"/>
    <lineage>
        <taxon>Eukaryota</taxon>
        <taxon>Sar</taxon>
        <taxon>Stramenopiles</taxon>
        <taxon>Oomycota</taxon>
        <taxon>Saprolegniomycetes</taxon>
        <taxon>Saprolegniales</taxon>
        <taxon>Saprolegniaceae</taxon>
        <taxon>Saprolegnia</taxon>
    </lineage>
</organism>
<accession>A0A067D785</accession>
<dbReference type="RefSeq" id="XP_012194219.1">
    <property type="nucleotide sequence ID" value="XM_012338829.1"/>
</dbReference>
<protein>
    <submittedName>
        <fullName evidence="2">Uncharacterized protein</fullName>
    </submittedName>
</protein>
<evidence type="ECO:0000256" key="1">
    <source>
        <dbReference type="SAM" id="MobiDB-lite"/>
    </source>
</evidence>
<feature type="compositionally biased region" description="Acidic residues" evidence="1">
    <location>
        <begin position="64"/>
        <end position="83"/>
    </location>
</feature>
<sequence>MNTSSVALYLAAVLSYVRWAIAAAFAWASTARHTANAAETPDHFVARVSLLQSNGVGRSSDSFEVGEIDDSEDALAGNQEDDQSTTARASIEDPATAPETSDDVLQYIESYMAWLNTRRASIKPLPSAPNDEFLAWLSQNEKAETASLSNQEEHLSDVPLEPKKAPTSSYRVFRRLYIRSKY</sequence>
<gene>
    <name evidence="2" type="ORF">SPRG_00604</name>
</gene>
<dbReference type="KEGG" id="spar:SPRG_00604"/>
<dbReference type="GeneID" id="24123240"/>
<dbReference type="AlphaFoldDB" id="A0A067D785"/>
<dbReference type="EMBL" id="KK583190">
    <property type="protein sequence ID" value="KDO34541.1"/>
    <property type="molecule type" value="Genomic_DNA"/>
</dbReference>
<dbReference type="Proteomes" id="UP000030745">
    <property type="component" value="Unassembled WGS sequence"/>
</dbReference>
<feature type="region of interest" description="Disordered" evidence="1">
    <location>
        <begin position="57"/>
        <end position="99"/>
    </location>
</feature>